<feature type="transmembrane region" description="Helical" evidence="2">
    <location>
        <begin position="78"/>
        <end position="97"/>
    </location>
</feature>
<accession>A0A4R0RMM2</accession>
<feature type="region of interest" description="Disordered" evidence="1">
    <location>
        <begin position="120"/>
        <end position="144"/>
    </location>
</feature>
<evidence type="ECO:0000256" key="1">
    <source>
        <dbReference type="SAM" id="MobiDB-lite"/>
    </source>
</evidence>
<proteinExistence type="predicted"/>
<comment type="caution">
    <text evidence="3">The sequence shown here is derived from an EMBL/GenBank/DDBJ whole genome shotgun (WGS) entry which is preliminary data.</text>
</comment>
<dbReference type="Proteomes" id="UP000292702">
    <property type="component" value="Unassembled WGS sequence"/>
</dbReference>
<dbReference type="EMBL" id="RWJN01000029">
    <property type="protein sequence ID" value="TCD70020.1"/>
    <property type="molecule type" value="Genomic_DNA"/>
</dbReference>
<evidence type="ECO:0000313" key="3">
    <source>
        <dbReference type="EMBL" id="TCD70020.1"/>
    </source>
</evidence>
<keyword evidence="2" id="KW-0812">Transmembrane</keyword>
<keyword evidence="2" id="KW-0472">Membrane</keyword>
<protein>
    <submittedName>
        <fullName evidence="3">Uncharacterized protein</fullName>
    </submittedName>
</protein>
<evidence type="ECO:0000313" key="4">
    <source>
        <dbReference type="Proteomes" id="UP000292702"/>
    </source>
</evidence>
<organism evidence="3 4">
    <name type="scientific">Steccherinum ochraceum</name>
    <dbReference type="NCBI Taxonomy" id="92696"/>
    <lineage>
        <taxon>Eukaryota</taxon>
        <taxon>Fungi</taxon>
        <taxon>Dikarya</taxon>
        <taxon>Basidiomycota</taxon>
        <taxon>Agaricomycotina</taxon>
        <taxon>Agaricomycetes</taxon>
        <taxon>Polyporales</taxon>
        <taxon>Steccherinaceae</taxon>
        <taxon>Steccherinum</taxon>
    </lineage>
</organism>
<dbReference type="AlphaFoldDB" id="A0A4R0RMM2"/>
<reference evidence="3 4" key="1">
    <citation type="submission" date="2018-11" db="EMBL/GenBank/DDBJ databases">
        <title>Genome assembly of Steccherinum ochraceum LE-BIN_3174, the white-rot fungus of the Steccherinaceae family (The Residual Polyporoid clade, Polyporales, Basidiomycota).</title>
        <authorList>
            <person name="Fedorova T.V."/>
            <person name="Glazunova O.A."/>
            <person name="Landesman E.O."/>
            <person name="Moiseenko K.V."/>
            <person name="Psurtseva N.V."/>
            <person name="Savinova O.S."/>
            <person name="Shakhova N.V."/>
            <person name="Tyazhelova T.V."/>
            <person name="Vasina D.V."/>
        </authorList>
    </citation>
    <scope>NUCLEOTIDE SEQUENCE [LARGE SCALE GENOMIC DNA]</scope>
    <source>
        <strain evidence="3 4">LE-BIN_3174</strain>
    </source>
</reference>
<keyword evidence="2" id="KW-1133">Transmembrane helix</keyword>
<keyword evidence="4" id="KW-1185">Reference proteome</keyword>
<evidence type="ECO:0000256" key="2">
    <source>
        <dbReference type="SAM" id="Phobius"/>
    </source>
</evidence>
<feature type="transmembrane region" description="Helical" evidence="2">
    <location>
        <begin position="45"/>
        <end position="66"/>
    </location>
</feature>
<sequence>MPLIKRNTQPIGTGKTTNPPNTIFTDIQSALHRIRRHPSLTQHNVFSFLLPFYLFAAIVAFSAVVLRTSQAPSTTPRILATWVVGGLGAVGAGVVILRMVVWAVAKVAGVIANLDFEKDRRKPQPDGSGGESVSTGSLLGGIFM</sequence>
<gene>
    <name evidence="3" type="ORF">EIP91_005272</name>
</gene>
<name>A0A4R0RMM2_9APHY</name>